<accession>A0A4Q9GP09</accession>
<dbReference type="InterPro" id="IPR059186">
    <property type="entry name" value="SACTE_4363"/>
</dbReference>
<name>A0A4Q9GP09_9MICO</name>
<dbReference type="InterPro" id="IPR012334">
    <property type="entry name" value="Pectin_lyas_fold"/>
</dbReference>
<reference evidence="3" key="1">
    <citation type="submission" date="2019-02" db="EMBL/GenBank/DDBJ databases">
        <title>Glaciihabitans arcticus sp. nov., a psychrotolerant bacterium isolated from polar soil.</title>
        <authorList>
            <person name="Dahal R.H."/>
        </authorList>
    </citation>
    <scope>NUCLEOTIDE SEQUENCE [LARGE SCALE GENOMIC DNA]</scope>
    <source>
        <strain evidence="3">RP-3-7</strain>
    </source>
</reference>
<evidence type="ECO:0000313" key="2">
    <source>
        <dbReference type="EMBL" id="TBN56435.1"/>
    </source>
</evidence>
<dbReference type="AlphaFoldDB" id="A0A4Q9GP09"/>
<dbReference type="Gene3D" id="2.160.20.10">
    <property type="entry name" value="Single-stranded right-handed beta-helix, Pectin lyase-like"/>
    <property type="match status" value="1"/>
</dbReference>
<dbReference type="Proteomes" id="UP000294194">
    <property type="component" value="Unassembled WGS sequence"/>
</dbReference>
<dbReference type="EMBL" id="SISG01000001">
    <property type="protein sequence ID" value="TBN56435.1"/>
    <property type="molecule type" value="Genomic_DNA"/>
</dbReference>
<keyword evidence="3" id="KW-1185">Reference proteome</keyword>
<proteinExistence type="predicted"/>
<evidence type="ECO:0000256" key="1">
    <source>
        <dbReference type="SAM" id="SignalP"/>
    </source>
</evidence>
<feature type="signal peptide" evidence="1">
    <location>
        <begin position="1"/>
        <end position="19"/>
    </location>
</feature>
<dbReference type="CDD" id="cd23669">
    <property type="entry name" value="GH55_SacteLam55A-like"/>
    <property type="match status" value="1"/>
</dbReference>
<keyword evidence="1" id="KW-0732">Signal</keyword>
<dbReference type="RefSeq" id="WP_130980545.1">
    <property type="nucleotide sequence ID" value="NZ_SISG01000001.1"/>
</dbReference>
<evidence type="ECO:0000313" key="3">
    <source>
        <dbReference type="Proteomes" id="UP000294194"/>
    </source>
</evidence>
<dbReference type="SUPFAM" id="SSF51126">
    <property type="entry name" value="Pectin lyase-like"/>
    <property type="match status" value="1"/>
</dbReference>
<gene>
    <name evidence="2" type="ORF">EYE40_02925</name>
</gene>
<protein>
    <submittedName>
        <fullName evidence="2">Adenylyl cyclase</fullName>
    </submittedName>
</protein>
<sequence length="587" mass="63120">MVGITVLALSLTGVSAASAALPAQPDFGPNVTIFDPSMTTAEIQSQADAIRDEQVDNEMGEQRHSLLFTPGTYGTAEEPLMLEVGYYTEVAGLGLLPSDVQINGHVDVYNRCLTPDNCIALTNFWRSVSNLQINVMGGEGCRSTGNFWAASQAAPMRRVKVAGNLTLMDYCTAGPQFASGGFIADSVTSTVTNGSQQQYLVRNSSIGTWSNAVWNQVFSGVDGAPAQTFPDPPYTTLATTPLTREKPFLYIDGKGTWQVFVPKAETNTAGTTWEDGTQAGRSIALKKFFVASPSDSVRSINRELARGKHLLLTPGVYDVRDSIDVNRSDAVVLGMGFATLTAQNGTTALRVGNVQGAILAGITIDAGARNSKVLLQVGSKHGRDRSSAKNPVTLSDVFFRIGGPHVGRADVSLEVNSNNVLLDHLWVWRADHGEGWGWTVNTTKNGVVVNGDNVTATGLFVEHFHQYNTVWNGEKGRVIFYQNELPYDAPNQAAWKHGSTLGWAAYKVNDRVKKHELWGGGAYIYTNVDPTIHATRGFEVPVRPGVKLHSLLTVNLGAGTIDHVVNDTGAPVSNDNTGTPSYVVSFN</sequence>
<feature type="chain" id="PRO_5020929911" evidence="1">
    <location>
        <begin position="20"/>
        <end position="587"/>
    </location>
</feature>
<comment type="caution">
    <text evidence="2">The sequence shown here is derived from an EMBL/GenBank/DDBJ whole genome shotgun (WGS) entry which is preliminary data.</text>
</comment>
<dbReference type="InterPro" id="IPR011050">
    <property type="entry name" value="Pectin_lyase_fold/virulence"/>
</dbReference>
<organism evidence="2 3">
    <name type="scientific">Glaciihabitans arcticus</name>
    <dbReference type="NCBI Taxonomy" id="2668039"/>
    <lineage>
        <taxon>Bacteria</taxon>
        <taxon>Bacillati</taxon>
        <taxon>Actinomycetota</taxon>
        <taxon>Actinomycetes</taxon>
        <taxon>Micrococcales</taxon>
        <taxon>Microbacteriaceae</taxon>
        <taxon>Glaciihabitans</taxon>
    </lineage>
</organism>